<evidence type="ECO:0000256" key="1">
    <source>
        <dbReference type="SAM" id="MobiDB-lite"/>
    </source>
</evidence>
<organism evidence="3 4">
    <name type="scientific">Mycolicibacterium septicum</name>
    <dbReference type="NCBI Taxonomy" id="98668"/>
    <lineage>
        <taxon>Bacteria</taxon>
        <taxon>Bacillati</taxon>
        <taxon>Actinomycetota</taxon>
        <taxon>Actinomycetes</taxon>
        <taxon>Mycobacteriales</taxon>
        <taxon>Mycobacteriaceae</taxon>
        <taxon>Mycolicibacterium</taxon>
    </lineage>
</organism>
<feature type="compositionally biased region" description="Pro residues" evidence="1">
    <location>
        <begin position="39"/>
        <end position="54"/>
    </location>
</feature>
<dbReference type="EMBL" id="JBKBDE010000001">
    <property type="protein sequence ID" value="MFN6549948.1"/>
    <property type="molecule type" value="Genomic_DNA"/>
</dbReference>
<comment type="caution">
    <text evidence="3">The sequence shown here is derived from an EMBL/GenBank/DDBJ whole genome shotgun (WGS) entry which is preliminary data.</text>
</comment>
<protein>
    <recommendedName>
        <fullName evidence="5">DUF4190 domain-containing protein</fullName>
    </recommendedName>
</protein>
<feature type="compositionally biased region" description="Pro residues" evidence="1">
    <location>
        <begin position="1"/>
        <end position="11"/>
    </location>
</feature>
<evidence type="ECO:0000256" key="2">
    <source>
        <dbReference type="SAM" id="Phobius"/>
    </source>
</evidence>
<keyword evidence="2" id="KW-1133">Transmembrane helix</keyword>
<keyword evidence="2" id="KW-0812">Transmembrane</keyword>
<feature type="transmembrane region" description="Helical" evidence="2">
    <location>
        <begin position="118"/>
        <end position="140"/>
    </location>
</feature>
<keyword evidence="2" id="KW-0472">Membrane</keyword>
<gene>
    <name evidence="3" type="ORF">ACK4CP_06080</name>
</gene>
<dbReference type="Proteomes" id="UP001635817">
    <property type="component" value="Unassembled WGS sequence"/>
</dbReference>
<keyword evidence="4" id="KW-1185">Reference proteome</keyword>
<evidence type="ECO:0008006" key="5">
    <source>
        <dbReference type="Google" id="ProtNLM"/>
    </source>
</evidence>
<accession>A0ABW9LPK6</accession>
<evidence type="ECO:0000313" key="4">
    <source>
        <dbReference type="Proteomes" id="UP001635817"/>
    </source>
</evidence>
<name>A0ABW9LPK6_9MYCO</name>
<feature type="transmembrane region" description="Helical" evidence="2">
    <location>
        <begin position="84"/>
        <end position="106"/>
    </location>
</feature>
<feature type="transmembrane region" description="Helical" evidence="2">
    <location>
        <begin position="152"/>
        <end position="172"/>
    </location>
</feature>
<sequence>MTTPPGPPDDSTPPGNEPHEFGPQSFEPQGIPPAYHGDPPVPPPPPPPPAPPPGYPYPPGYSYPPGYPYGPPPQPPRRISVPMVILGPFLYAALNLVIGFIGFIGAGAADSSGGSTNLVLGGTAVLLALIAFGGGTLMLLSKNPTAKGLGIGLMVGWALVSLFTAGFCTGLNPELYAL</sequence>
<evidence type="ECO:0000313" key="3">
    <source>
        <dbReference type="EMBL" id="MFN6549948.1"/>
    </source>
</evidence>
<feature type="region of interest" description="Disordered" evidence="1">
    <location>
        <begin position="1"/>
        <end position="54"/>
    </location>
</feature>
<proteinExistence type="predicted"/>
<dbReference type="RefSeq" id="WP_409548798.1">
    <property type="nucleotide sequence ID" value="NZ_JBKBDE010000001.1"/>
</dbReference>
<reference evidence="3 4" key="1">
    <citation type="submission" date="2024-12" db="EMBL/GenBank/DDBJ databases">
        <title>The coexistence of Mycolicibacterium septicum and Mycolicibacterium nivoides in clinical samples.</title>
        <authorList>
            <person name="Wang C."/>
            <person name="Feng Y."/>
            <person name="Zong Z."/>
        </authorList>
    </citation>
    <scope>NUCLEOTIDE SEQUENCE [LARGE SCALE GENOMIC DNA]</scope>
    <source>
        <strain evidence="3 4">120310</strain>
    </source>
</reference>